<dbReference type="SUPFAM" id="SSF103473">
    <property type="entry name" value="MFS general substrate transporter"/>
    <property type="match status" value="1"/>
</dbReference>
<evidence type="ECO:0000313" key="9">
    <source>
        <dbReference type="Proteomes" id="UP000550707"/>
    </source>
</evidence>
<keyword evidence="5 6" id="KW-0472">Membrane</keyword>
<keyword evidence="2" id="KW-0813">Transport</keyword>
<keyword evidence="3 6" id="KW-0812">Transmembrane</keyword>
<name>A0A7J8FZN5_MOLMO</name>
<evidence type="ECO:0000256" key="6">
    <source>
        <dbReference type="SAM" id="Phobius"/>
    </source>
</evidence>
<feature type="transmembrane region" description="Helical" evidence="6">
    <location>
        <begin position="64"/>
        <end position="87"/>
    </location>
</feature>
<sequence length="124" mass="13613">MESNKHDVTAPLVFAITIAAIGSFQFGYNAGVINAPEVIIKDFINYTLEERLEKLPTEVLLTSLWSLSVAIFSVGGMIGSSSVGLFVNRFGRRNSMLIVNLWLVVPTGLPPFWLDCSSLQLHSI</sequence>
<dbReference type="PANTHER" id="PTHR23503">
    <property type="entry name" value="SOLUTE CARRIER FAMILY 2"/>
    <property type="match status" value="1"/>
</dbReference>
<dbReference type="InterPro" id="IPR005828">
    <property type="entry name" value="MFS_sugar_transport-like"/>
</dbReference>
<dbReference type="InterPro" id="IPR020846">
    <property type="entry name" value="MFS_dom"/>
</dbReference>
<accession>A0A7J8FZN5</accession>
<dbReference type="GO" id="GO:0055056">
    <property type="term" value="F:D-glucose transmembrane transporter activity"/>
    <property type="evidence" value="ECO:0007669"/>
    <property type="project" value="TreeGrafter"/>
</dbReference>
<dbReference type="PROSITE" id="PS50850">
    <property type="entry name" value="MFS"/>
    <property type="match status" value="1"/>
</dbReference>
<evidence type="ECO:0000256" key="2">
    <source>
        <dbReference type="ARBA" id="ARBA00022597"/>
    </source>
</evidence>
<keyword evidence="9" id="KW-1185">Reference proteome</keyword>
<dbReference type="Gene3D" id="1.20.1250.20">
    <property type="entry name" value="MFS general substrate transporter like domains"/>
    <property type="match status" value="1"/>
</dbReference>
<dbReference type="InterPro" id="IPR036259">
    <property type="entry name" value="MFS_trans_sf"/>
</dbReference>
<dbReference type="Pfam" id="PF00083">
    <property type="entry name" value="Sugar_tr"/>
    <property type="match status" value="1"/>
</dbReference>
<dbReference type="GO" id="GO:0070837">
    <property type="term" value="P:dehydroascorbic acid transport"/>
    <property type="evidence" value="ECO:0007669"/>
    <property type="project" value="TreeGrafter"/>
</dbReference>
<evidence type="ECO:0000256" key="1">
    <source>
        <dbReference type="ARBA" id="ARBA00004127"/>
    </source>
</evidence>
<dbReference type="PANTHER" id="PTHR23503:SF99">
    <property type="entry name" value="SOLUTE CARRIER FAMILY 2, FACILITATED GLUCOSE TRANSPORTER MEMBER 3"/>
    <property type="match status" value="1"/>
</dbReference>
<dbReference type="GO" id="GO:0012505">
    <property type="term" value="C:endomembrane system"/>
    <property type="evidence" value="ECO:0007669"/>
    <property type="project" value="UniProtKB-SubCell"/>
</dbReference>
<evidence type="ECO:0000259" key="7">
    <source>
        <dbReference type="PROSITE" id="PS50850"/>
    </source>
</evidence>
<comment type="caution">
    <text evidence="8">The sequence shown here is derived from an EMBL/GenBank/DDBJ whole genome shotgun (WGS) entry which is preliminary data.</text>
</comment>
<evidence type="ECO:0000256" key="5">
    <source>
        <dbReference type="ARBA" id="ARBA00023136"/>
    </source>
</evidence>
<proteinExistence type="predicted"/>
<evidence type="ECO:0000313" key="8">
    <source>
        <dbReference type="EMBL" id="KAF6452849.1"/>
    </source>
</evidence>
<feature type="domain" description="Major facilitator superfamily (MFS) profile" evidence="7">
    <location>
        <begin position="15"/>
        <end position="124"/>
    </location>
</feature>
<organism evidence="8 9">
    <name type="scientific">Molossus molossus</name>
    <name type="common">Pallas' mastiff bat</name>
    <name type="synonym">Vespertilio molossus</name>
    <dbReference type="NCBI Taxonomy" id="27622"/>
    <lineage>
        <taxon>Eukaryota</taxon>
        <taxon>Metazoa</taxon>
        <taxon>Chordata</taxon>
        <taxon>Craniata</taxon>
        <taxon>Vertebrata</taxon>
        <taxon>Euteleostomi</taxon>
        <taxon>Mammalia</taxon>
        <taxon>Eutheria</taxon>
        <taxon>Laurasiatheria</taxon>
        <taxon>Chiroptera</taxon>
        <taxon>Yangochiroptera</taxon>
        <taxon>Molossidae</taxon>
        <taxon>Molossus</taxon>
    </lineage>
</organism>
<keyword evidence="4 6" id="KW-1133">Transmembrane helix</keyword>
<feature type="transmembrane region" description="Helical" evidence="6">
    <location>
        <begin position="12"/>
        <end position="28"/>
    </location>
</feature>
<dbReference type="GO" id="GO:0005886">
    <property type="term" value="C:plasma membrane"/>
    <property type="evidence" value="ECO:0007669"/>
    <property type="project" value="TreeGrafter"/>
</dbReference>
<dbReference type="GO" id="GO:0046323">
    <property type="term" value="P:D-glucose import"/>
    <property type="evidence" value="ECO:0007669"/>
    <property type="project" value="TreeGrafter"/>
</dbReference>
<dbReference type="EMBL" id="JACASF010000010">
    <property type="protein sequence ID" value="KAF6452849.1"/>
    <property type="molecule type" value="Genomic_DNA"/>
</dbReference>
<reference evidence="8 9" key="1">
    <citation type="journal article" date="2020" name="Nature">
        <title>Six reference-quality genomes reveal evolution of bat adaptations.</title>
        <authorList>
            <person name="Jebb D."/>
            <person name="Huang Z."/>
            <person name="Pippel M."/>
            <person name="Hughes G.M."/>
            <person name="Lavrichenko K."/>
            <person name="Devanna P."/>
            <person name="Winkler S."/>
            <person name="Jermiin L.S."/>
            <person name="Skirmuntt E.C."/>
            <person name="Katzourakis A."/>
            <person name="Burkitt-Gray L."/>
            <person name="Ray D.A."/>
            <person name="Sullivan K.A.M."/>
            <person name="Roscito J.G."/>
            <person name="Kirilenko B.M."/>
            <person name="Davalos L.M."/>
            <person name="Corthals A.P."/>
            <person name="Power M.L."/>
            <person name="Jones G."/>
            <person name="Ransome R.D."/>
            <person name="Dechmann D.K.N."/>
            <person name="Locatelli A.G."/>
            <person name="Puechmaille S.J."/>
            <person name="Fedrigo O."/>
            <person name="Jarvis E.D."/>
            <person name="Hiller M."/>
            <person name="Vernes S.C."/>
            <person name="Myers E.W."/>
            <person name="Teeling E.C."/>
        </authorList>
    </citation>
    <scope>NUCLEOTIDE SEQUENCE [LARGE SCALE GENOMIC DNA]</scope>
    <source>
        <strain evidence="8">MMolMol1</strain>
        <tissue evidence="8">Muscle</tissue>
    </source>
</reference>
<dbReference type="InterPro" id="IPR045263">
    <property type="entry name" value="GLUT"/>
</dbReference>
<evidence type="ECO:0000256" key="4">
    <source>
        <dbReference type="ARBA" id="ARBA00022989"/>
    </source>
</evidence>
<dbReference type="Proteomes" id="UP000550707">
    <property type="component" value="Unassembled WGS sequence"/>
</dbReference>
<keyword evidence="2" id="KW-0762">Sugar transport</keyword>
<evidence type="ECO:0000256" key="3">
    <source>
        <dbReference type="ARBA" id="ARBA00022692"/>
    </source>
</evidence>
<dbReference type="AlphaFoldDB" id="A0A7J8FZN5"/>
<protein>
    <recommendedName>
        <fullName evidence="7">Major facilitator superfamily (MFS) profile domain-containing protein</fullName>
    </recommendedName>
</protein>
<comment type="subcellular location">
    <subcellularLocation>
        <location evidence="1">Endomembrane system</location>
        <topology evidence="1">Multi-pass membrane protein</topology>
    </subcellularLocation>
</comment>
<gene>
    <name evidence="8" type="ORF">HJG59_008179</name>
</gene>